<dbReference type="EMBL" id="JANQDX010000014">
    <property type="protein sequence ID" value="KAL0911871.1"/>
    <property type="molecule type" value="Genomic_DNA"/>
</dbReference>
<sequence length="87" mass="9880">MIIFDLQISVTVAFFFDFLLGLISSAKRTHGFPLPPFDLADVSCDVPLQSERRLQHFDRRQQQETACCEGSAHINSIYLPKVNLNDP</sequence>
<protein>
    <recommendedName>
        <fullName evidence="3">Secreted protein</fullName>
    </recommendedName>
</protein>
<reference evidence="1 2" key="1">
    <citation type="journal article" date="2024" name="Plant Biotechnol. J.">
        <title>Dendrobium thyrsiflorum genome and its molecular insights into genes involved in important horticultural traits.</title>
        <authorList>
            <person name="Chen B."/>
            <person name="Wang J.Y."/>
            <person name="Zheng P.J."/>
            <person name="Li K.L."/>
            <person name="Liang Y.M."/>
            <person name="Chen X.F."/>
            <person name="Zhang C."/>
            <person name="Zhao X."/>
            <person name="He X."/>
            <person name="Zhang G.Q."/>
            <person name="Liu Z.J."/>
            <person name="Xu Q."/>
        </authorList>
    </citation>
    <scope>NUCLEOTIDE SEQUENCE [LARGE SCALE GENOMIC DNA]</scope>
    <source>
        <strain evidence="1">GZMU011</strain>
    </source>
</reference>
<accession>A0ABD0UNE0</accession>
<evidence type="ECO:0000313" key="2">
    <source>
        <dbReference type="Proteomes" id="UP001552299"/>
    </source>
</evidence>
<name>A0ABD0UNE0_DENTH</name>
<evidence type="ECO:0000313" key="1">
    <source>
        <dbReference type="EMBL" id="KAL0911871.1"/>
    </source>
</evidence>
<keyword evidence="2" id="KW-1185">Reference proteome</keyword>
<evidence type="ECO:0008006" key="3">
    <source>
        <dbReference type="Google" id="ProtNLM"/>
    </source>
</evidence>
<comment type="caution">
    <text evidence="1">The sequence shown here is derived from an EMBL/GenBank/DDBJ whole genome shotgun (WGS) entry which is preliminary data.</text>
</comment>
<gene>
    <name evidence="1" type="ORF">M5K25_017800</name>
</gene>
<proteinExistence type="predicted"/>
<dbReference type="Proteomes" id="UP001552299">
    <property type="component" value="Unassembled WGS sequence"/>
</dbReference>
<organism evidence="1 2">
    <name type="scientific">Dendrobium thyrsiflorum</name>
    <name type="common">Pinecone-like raceme dendrobium</name>
    <name type="synonym">Orchid</name>
    <dbReference type="NCBI Taxonomy" id="117978"/>
    <lineage>
        <taxon>Eukaryota</taxon>
        <taxon>Viridiplantae</taxon>
        <taxon>Streptophyta</taxon>
        <taxon>Embryophyta</taxon>
        <taxon>Tracheophyta</taxon>
        <taxon>Spermatophyta</taxon>
        <taxon>Magnoliopsida</taxon>
        <taxon>Liliopsida</taxon>
        <taxon>Asparagales</taxon>
        <taxon>Orchidaceae</taxon>
        <taxon>Epidendroideae</taxon>
        <taxon>Malaxideae</taxon>
        <taxon>Dendrobiinae</taxon>
        <taxon>Dendrobium</taxon>
    </lineage>
</organism>
<dbReference type="AlphaFoldDB" id="A0ABD0UNE0"/>